<dbReference type="InterPro" id="IPR050515">
    <property type="entry name" value="Beta-lactam/transpept"/>
</dbReference>
<evidence type="ECO:0000313" key="4">
    <source>
        <dbReference type="EMBL" id="NOH15178.1"/>
    </source>
</evidence>
<sequence>MNDISNNIKKVMIVFLICFLGLFMYITYFEIFVGPKIVSSQYNRRIWAKKNEVLRGTIYDRNNKEITKSIRIDAKTQKRQYIGGEAFAHVLGYINPQYGITGIERRYDEQLSSTDFKEDIKNIFKIEQDEVKEKYGNNLKTSLDFNLQQKAYELLGDKKGAIVALNPKTGEVLALVSKPSYNPNNLKEIWEDVNKNENRPLLNRATSGLYPPGSIFKVVTSASALQNIDGLMSKIFVDNGSLVFNETQSLKNYGGAALGSINFRTAFIRSSNVVFGQLGLDLGNKSLKKTAEDFYFNKDIPSPDIAIENSRFPVLKSYEKGNIAQSAIGQASLLATPMEMALVSSTIANDGIMMKPYIVKEVVNNKGITIDKKDPESLGEIISKDVATIIKDLMEAVVSEGTGGNAAVEGIRVCGKTGTADHKEGGYGYLPHSWFMGFAPYEDPQIAIAVIVEEGGQGGGIASQIASQIIRTALYK</sequence>
<dbReference type="GeneID" id="70578078"/>
<dbReference type="EMBL" id="UAWC01000017">
    <property type="protein sequence ID" value="SQB34785.1"/>
    <property type="molecule type" value="Genomic_DNA"/>
</dbReference>
<keyword evidence="1" id="KW-1133">Transmembrane helix</keyword>
<dbReference type="Proteomes" id="UP000250223">
    <property type="component" value="Unassembled WGS sequence"/>
</dbReference>
<dbReference type="InterPro" id="IPR012338">
    <property type="entry name" value="Beta-lactam/transpept-like"/>
</dbReference>
<dbReference type="Pfam" id="PF00905">
    <property type="entry name" value="Transpeptidase"/>
    <property type="match status" value="1"/>
</dbReference>
<dbReference type="InterPro" id="IPR001460">
    <property type="entry name" value="PCN-bd_Tpept"/>
</dbReference>
<protein>
    <submittedName>
        <fullName evidence="4 5">Penicillin-binding protein</fullName>
    </submittedName>
</protein>
<evidence type="ECO:0000313" key="7">
    <source>
        <dbReference type="Proteomes" id="UP000528432"/>
    </source>
</evidence>
<dbReference type="GO" id="GO:0071555">
    <property type="term" value="P:cell wall organization"/>
    <property type="evidence" value="ECO:0007669"/>
    <property type="project" value="TreeGrafter"/>
</dbReference>
<dbReference type="PANTHER" id="PTHR30627">
    <property type="entry name" value="PEPTIDOGLYCAN D,D-TRANSPEPTIDASE"/>
    <property type="match status" value="1"/>
</dbReference>
<reference evidence="5 6" key="1">
    <citation type="submission" date="2018-06" db="EMBL/GenBank/DDBJ databases">
        <authorList>
            <consortium name="Pathogen Informatics"/>
            <person name="Doyle S."/>
        </authorList>
    </citation>
    <scope>NUCLEOTIDE SEQUENCE [LARGE SCALE GENOMIC DNA]</scope>
    <source>
        <strain evidence="5 6">NCTC13028</strain>
    </source>
</reference>
<dbReference type="Gene3D" id="3.90.1310.10">
    <property type="entry name" value="Penicillin-binding protein 2a (Domain 2)"/>
    <property type="match status" value="1"/>
</dbReference>
<dbReference type="Proteomes" id="UP000528432">
    <property type="component" value="Unassembled WGS sequence"/>
</dbReference>
<evidence type="ECO:0000259" key="2">
    <source>
        <dbReference type="Pfam" id="PF00905"/>
    </source>
</evidence>
<feature type="transmembrane region" description="Helical" evidence="1">
    <location>
        <begin position="12"/>
        <end position="33"/>
    </location>
</feature>
<dbReference type="PANTHER" id="PTHR30627:SF24">
    <property type="entry name" value="PENICILLIN-BINDING PROTEIN 4B"/>
    <property type="match status" value="1"/>
</dbReference>
<accession>A0A240B073</accession>
<dbReference type="InterPro" id="IPR036138">
    <property type="entry name" value="PBP_dimer_sf"/>
</dbReference>
<proteinExistence type="predicted"/>
<organism evidence="5 6">
    <name type="scientific">Clostridium cochlearium</name>
    <dbReference type="NCBI Taxonomy" id="1494"/>
    <lineage>
        <taxon>Bacteria</taxon>
        <taxon>Bacillati</taxon>
        <taxon>Bacillota</taxon>
        <taxon>Clostridia</taxon>
        <taxon>Eubacteriales</taxon>
        <taxon>Clostridiaceae</taxon>
        <taxon>Clostridium</taxon>
    </lineage>
</organism>
<gene>
    <name evidence="5" type="primary">pbpA_2</name>
    <name evidence="4" type="ORF">HMJ28_02015</name>
    <name evidence="5" type="ORF">NCTC13028_01550</name>
</gene>
<keyword evidence="1" id="KW-0812">Transmembrane</keyword>
<dbReference type="EMBL" id="JABFIF010000002">
    <property type="protein sequence ID" value="NOH15178.1"/>
    <property type="molecule type" value="Genomic_DNA"/>
</dbReference>
<name>A0A240B073_CLOCO</name>
<dbReference type="GO" id="GO:0008658">
    <property type="term" value="F:penicillin binding"/>
    <property type="evidence" value="ECO:0007669"/>
    <property type="project" value="InterPro"/>
</dbReference>
<feature type="domain" description="Penicillin-binding protein transpeptidase" evidence="2">
    <location>
        <begin position="160"/>
        <end position="470"/>
    </location>
</feature>
<dbReference type="SUPFAM" id="SSF56519">
    <property type="entry name" value="Penicillin binding protein dimerisation domain"/>
    <property type="match status" value="1"/>
</dbReference>
<dbReference type="InterPro" id="IPR054120">
    <property type="entry name" value="PBPA_dimer"/>
</dbReference>
<feature type="domain" description="Penicillin binding protein A dimerisation" evidence="3">
    <location>
        <begin position="55"/>
        <end position="125"/>
    </location>
</feature>
<dbReference type="Pfam" id="PF21922">
    <property type="entry name" value="PBP_dimer_2"/>
    <property type="match status" value="1"/>
</dbReference>
<evidence type="ECO:0000313" key="6">
    <source>
        <dbReference type="Proteomes" id="UP000250223"/>
    </source>
</evidence>
<keyword evidence="1" id="KW-0472">Membrane</keyword>
<evidence type="ECO:0000256" key="1">
    <source>
        <dbReference type="SAM" id="Phobius"/>
    </source>
</evidence>
<dbReference type="RefSeq" id="WP_095178248.1">
    <property type="nucleotide sequence ID" value="NZ_JABFIF010000002.1"/>
</dbReference>
<dbReference type="GO" id="GO:0071972">
    <property type="term" value="F:peptidoglycan L,D-transpeptidase activity"/>
    <property type="evidence" value="ECO:0007669"/>
    <property type="project" value="TreeGrafter"/>
</dbReference>
<dbReference type="SUPFAM" id="SSF56601">
    <property type="entry name" value="beta-lactamase/transpeptidase-like"/>
    <property type="match status" value="1"/>
</dbReference>
<dbReference type="AlphaFoldDB" id="A0A240B073"/>
<dbReference type="GO" id="GO:0005886">
    <property type="term" value="C:plasma membrane"/>
    <property type="evidence" value="ECO:0007669"/>
    <property type="project" value="TreeGrafter"/>
</dbReference>
<dbReference type="Gene3D" id="3.40.710.10">
    <property type="entry name" value="DD-peptidase/beta-lactamase superfamily"/>
    <property type="match status" value="1"/>
</dbReference>
<evidence type="ECO:0000313" key="5">
    <source>
        <dbReference type="EMBL" id="SQB34785.1"/>
    </source>
</evidence>
<reference evidence="4 7" key="2">
    <citation type="submission" date="2020-05" db="EMBL/GenBank/DDBJ databases">
        <title>Draft genome sequence of Clostridium cochlearium strain AGROS13 isolated from a sheep dairy farm in New Zealand.</title>
        <authorList>
            <person name="Gupta T.B."/>
            <person name="Jauregui R."/>
            <person name="Risson A.N."/>
            <person name="Brightwell G."/>
            <person name="Maclean P."/>
        </authorList>
    </citation>
    <scope>NUCLEOTIDE SEQUENCE [LARGE SCALE GENOMIC DNA]</scope>
    <source>
        <strain evidence="4 7">AGROS13</strain>
    </source>
</reference>
<evidence type="ECO:0000259" key="3">
    <source>
        <dbReference type="Pfam" id="PF21922"/>
    </source>
</evidence>